<proteinExistence type="predicted"/>
<protein>
    <recommendedName>
        <fullName evidence="1">Endonuclease/exonuclease/phosphatase domain-containing protein</fullName>
    </recommendedName>
</protein>
<dbReference type="Gene3D" id="3.60.10.10">
    <property type="entry name" value="Endonuclease/exonuclease/phosphatase"/>
    <property type="match status" value="2"/>
</dbReference>
<dbReference type="AlphaFoldDB" id="A0AAW1GIB8"/>
<accession>A0AAW1GIB8</accession>
<dbReference type="Proteomes" id="UP001443914">
    <property type="component" value="Unassembled WGS sequence"/>
</dbReference>
<evidence type="ECO:0000313" key="3">
    <source>
        <dbReference type="Proteomes" id="UP001443914"/>
    </source>
</evidence>
<dbReference type="InterPro" id="IPR036691">
    <property type="entry name" value="Endo/exonu/phosph_ase_sf"/>
</dbReference>
<feature type="domain" description="Endonuclease/exonuclease/phosphatase" evidence="1">
    <location>
        <begin position="5"/>
        <end position="171"/>
    </location>
</feature>
<dbReference type="EMBL" id="JBDFQZ010000014">
    <property type="protein sequence ID" value="KAK9664698.1"/>
    <property type="molecule type" value="Genomic_DNA"/>
</dbReference>
<name>A0AAW1GIB8_SAPOF</name>
<reference evidence="2" key="1">
    <citation type="submission" date="2024-03" db="EMBL/GenBank/DDBJ databases">
        <title>WGS assembly of Saponaria officinalis var. Norfolk2.</title>
        <authorList>
            <person name="Jenkins J."/>
            <person name="Shu S."/>
            <person name="Grimwood J."/>
            <person name="Barry K."/>
            <person name="Goodstein D."/>
            <person name="Schmutz J."/>
            <person name="Leebens-Mack J."/>
            <person name="Osbourn A."/>
        </authorList>
    </citation>
    <scope>NUCLEOTIDE SEQUENCE [LARGE SCALE GENOMIC DNA]</scope>
    <source>
        <strain evidence="2">JIC</strain>
    </source>
</reference>
<dbReference type="GO" id="GO:0003824">
    <property type="term" value="F:catalytic activity"/>
    <property type="evidence" value="ECO:0007669"/>
    <property type="project" value="InterPro"/>
</dbReference>
<dbReference type="PANTHER" id="PTHR33710">
    <property type="entry name" value="BNAC02G09200D PROTEIN"/>
    <property type="match status" value="1"/>
</dbReference>
<sequence length="254" mass="28997">MSIISLNCRGLGNPSAVTGLRDIIRREAPAAIFLCETKLSSREMDEVTVRIEGYTDLAVDSTGRSGGLAFLWRKEIKCELRSMTSHHMDFMIHVGDSPWRITRLYGDFNEILFTTEMKGGQRSQRQMTDFREAVDDCGLRDLGYVGYGFTYDNRQADKDNRQTRLDRALATMSWNDLFPRAKLINMDREWSDHAPIKLILNDDGSTPGYKKRLFRFEQLWVGEDGCEDTIREAWSSGETDIVGRLQSCAEGLTK</sequence>
<dbReference type="InterPro" id="IPR005135">
    <property type="entry name" value="Endo/exonuclease/phosphatase"/>
</dbReference>
<gene>
    <name evidence="2" type="ORF">RND81_14G062000</name>
</gene>
<evidence type="ECO:0000313" key="2">
    <source>
        <dbReference type="EMBL" id="KAK9664698.1"/>
    </source>
</evidence>
<comment type="caution">
    <text evidence="2">The sequence shown here is derived from an EMBL/GenBank/DDBJ whole genome shotgun (WGS) entry which is preliminary data.</text>
</comment>
<keyword evidence="3" id="KW-1185">Reference proteome</keyword>
<dbReference type="PANTHER" id="PTHR33710:SF71">
    <property type="entry name" value="ENDONUCLEASE_EXONUCLEASE_PHOSPHATASE DOMAIN-CONTAINING PROTEIN"/>
    <property type="match status" value="1"/>
</dbReference>
<organism evidence="2 3">
    <name type="scientific">Saponaria officinalis</name>
    <name type="common">Common soapwort</name>
    <name type="synonym">Lychnis saponaria</name>
    <dbReference type="NCBI Taxonomy" id="3572"/>
    <lineage>
        <taxon>Eukaryota</taxon>
        <taxon>Viridiplantae</taxon>
        <taxon>Streptophyta</taxon>
        <taxon>Embryophyta</taxon>
        <taxon>Tracheophyta</taxon>
        <taxon>Spermatophyta</taxon>
        <taxon>Magnoliopsida</taxon>
        <taxon>eudicotyledons</taxon>
        <taxon>Gunneridae</taxon>
        <taxon>Pentapetalae</taxon>
        <taxon>Caryophyllales</taxon>
        <taxon>Caryophyllaceae</taxon>
        <taxon>Caryophylleae</taxon>
        <taxon>Saponaria</taxon>
    </lineage>
</organism>
<evidence type="ECO:0000259" key="1">
    <source>
        <dbReference type="Pfam" id="PF03372"/>
    </source>
</evidence>
<dbReference type="Pfam" id="PF03372">
    <property type="entry name" value="Exo_endo_phos"/>
    <property type="match status" value="1"/>
</dbReference>
<dbReference type="SUPFAM" id="SSF56219">
    <property type="entry name" value="DNase I-like"/>
    <property type="match status" value="1"/>
</dbReference>